<evidence type="ECO:0000313" key="3">
    <source>
        <dbReference type="EMBL" id="MFC6668832.1"/>
    </source>
</evidence>
<organism evidence="3 4">
    <name type="scientific">Marinobacterium aestuariivivens</name>
    <dbReference type="NCBI Taxonomy" id="1698799"/>
    <lineage>
        <taxon>Bacteria</taxon>
        <taxon>Pseudomonadati</taxon>
        <taxon>Pseudomonadota</taxon>
        <taxon>Gammaproteobacteria</taxon>
        <taxon>Oceanospirillales</taxon>
        <taxon>Oceanospirillaceae</taxon>
        <taxon>Marinobacterium</taxon>
    </lineage>
</organism>
<dbReference type="Proteomes" id="UP001596422">
    <property type="component" value="Unassembled WGS sequence"/>
</dbReference>
<dbReference type="Pfam" id="PF21073">
    <property type="entry name" value="GDH_HM1"/>
    <property type="match status" value="1"/>
</dbReference>
<dbReference type="InterPro" id="IPR049058">
    <property type="entry name" value="NAD_Glu_DH_HM2"/>
</dbReference>
<accession>A0ABW1ZUP4</accession>
<evidence type="ECO:0000259" key="1">
    <source>
        <dbReference type="Pfam" id="PF21076"/>
    </source>
</evidence>
<evidence type="ECO:0000313" key="4">
    <source>
        <dbReference type="Proteomes" id="UP001596422"/>
    </source>
</evidence>
<dbReference type="PANTHER" id="PTHR43403">
    <property type="entry name" value="NAD-SPECIFIC GLUTAMATE DEHYDROGENASE"/>
    <property type="match status" value="1"/>
</dbReference>
<dbReference type="InterPro" id="IPR049059">
    <property type="entry name" value="NAD_Glu_DH_HM1"/>
</dbReference>
<gene>
    <name evidence="3" type="ORF">ACFQDL_00915</name>
</gene>
<feature type="domain" description="NAD-glutamate dehydrogenase ACT3" evidence="2">
    <location>
        <begin position="231"/>
        <end position="303"/>
    </location>
</feature>
<reference evidence="4" key="1">
    <citation type="journal article" date="2019" name="Int. J. Syst. Evol. Microbiol.">
        <title>The Global Catalogue of Microorganisms (GCM) 10K type strain sequencing project: providing services to taxonomists for standard genome sequencing and annotation.</title>
        <authorList>
            <consortium name="The Broad Institute Genomics Platform"/>
            <consortium name="The Broad Institute Genome Sequencing Center for Infectious Disease"/>
            <person name="Wu L."/>
            <person name="Ma J."/>
        </authorList>
    </citation>
    <scope>NUCLEOTIDE SEQUENCE [LARGE SCALE GENOMIC DNA]</scope>
    <source>
        <strain evidence="4">NBRC 111756</strain>
    </source>
</reference>
<dbReference type="InterPro" id="IPR007780">
    <property type="entry name" value="NAD_Glu_DH_bac"/>
</dbReference>
<dbReference type="Pfam" id="PF21076">
    <property type="entry name" value="GDH_ACT2"/>
    <property type="match status" value="1"/>
</dbReference>
<dbReference type="InterPro" id="IPR049056">
    <property type="entry name" value="NAD_Glu_DH_HM3"/>
</dbReference>
<evidence type="ECO:0000259" key="2">
    <source>
        <dbReference type="Pfam" id="PF21077"/>
    </source>
</evidence>
<dbReference type="InterPro" id="IPR049064">
    <property type="entry name" value="NAD_Glu_DH_ACT3"/>
</dbReference>
<protein>
    <recommendedName>
        <fullName evidence="5">Aminoglycoside phosphotransferase domain-containing protein</fullName>
    </recommendedName>
</protein>
<evidence type="ECO:0008006" key="5">
    <source>
        <dbReference type="Google" id="ProtNLM"/>
    </source>
</evidence>
<name>A0ABW1ZUP4_9GAMM</name>
<dbReference type="EMBL" id="JBHSWE010000001">
    <property type="protein sequence ID" value="MFC6668832.1"/>
    <property type="molecule type" value="Genomic_DNA"/>
</dbReference>
<comment type="caution">
    <text evidence="3">The sequence shown here is derived from an EMBL/GenBank/DDBJ whole genome shotgun (WGS) entry which is preliminary data.</text>
</comment>
<dbReference type="RefSeq" id="WP_379907392.1">
    <property type="nucleotide sequence ID" value="NZ_JBHSWE010000001.1"/>
</dbReference>
<keyword evidence="4" id="KW-1185">Reference proteome</keyword>
<dbReference type="InterPro" id="IPR049062">
    <property type="entry name" value="NAD_Glu_DH_ACT2"/>
</dbReference>
<sequence>MGEARFLGLYTSSVYIQSSRRIPVVRRKIDAVMRKSGLVPRGHDWKELLQILETYPRDDLFQIGVNELYQTAIAILQIHERRQIRLFIHRDAYGQFFSCLVYSPREVYSTEFRRKVEAVLLEELGCQHAEFNTHFSESVLARTQFILRPESGRVPDSIDPDRVEQAVRRAARSWTDDLRDALVEVLGEEAGTRAFNEYGGGFPAGYRADFQARTAVVDIRHMMELGEEQALSLGFYRNLEAEEEALNFKLFHLHRSLPLSDVLPVLENLGLRVIDEHPYQVMHLDESIWIHDFNLRFVGNEIIALQEFREIFAEAFLGIWYGQAVNDDFNRLVLAARLRSREVSVLRAYAAYLKQLNFNISGEAISAALYHQVGLCKQLVQLFHARFDPDHPLGGRKRGWYRRWRMGWSRCRA</sequence>
<dbReference type="Pfam" id="PF21078">
    <property type="entry name" value="GDH_HM3"/>
    <property type="match status" value="1"/>
</dbReference>
<dbReference type="Pfam" id="PF21079">
    <property type="entry name" value="GDH_HM2"/>
    <property type="match status" value="1"/>
</dbReference>
<feature type="domain" description="NAD-glutamate dehydrogenase ACT2" evidence="1">
    <location>
        <begin position="85"/>
        <end position="175"/>
    </location>
</feature>
<dbReference type="PANTHER" id="PTHR43403:SF1">
    <property type="entry name" value="NAD-SPECIFIC GLUTAMATE DEHYDROGENASE"/>
    <property type="match status" value="1"/>
</dbReference>
<proteinExistence type="predicted"/>
<dbReference type="Pfam" id="PF21077">
    <property type="entry name" value="GDH_ACT3"/>
    <property type="match status" value="1"/>
</dbReference>